<comment type="pathway">
    <text evidence="1">Alkene biosynthesis; ethylene biosynthesis via 2-oxoglutarate.</text>
</comment>
<comment type="similarity">
    <text evidence="10">Belongs to the iron/ascorbate-dependent oxidoreductase family.</text>
</comment>
<dbReference type="Pfam" id="PF03171">
    <property type="entry name" value="2OG-FeII_Oxy"/>
    <property type="match status" value="1"/>
</dbReference>
<dbReference type="EC" id="1.14.20.7" evidence="2"/>
<protein>
    <recommendedName>
        <fullName evidence="4">2-oxoglutarate-dependent ethylene/succinate-forming enzyme</fullName>
        <ecNumber evidence="3">1.13.12.19</ecNumber>
        <ecNumber evidence="2">1.14.20.7</ecNumber>
    </recommendedName>
    <alternativeName>
        <fullName evidence="6">2-oxoglutarate dioxygenase (ethylene-forming)</fullName>
    </alternativeName>
    <alternativeName>
        <fullName evidence="7">2-oxoglutarate/L-arginine monooxygenase/decarboxylase (succinate-forming)</fullName>
    </alternativeName>
</protein>
<dbReference type="PROSITE" id="PS51471">
    <property type="entry name" value="FE2OG_OXY"/>
    <property type="match status" value="1"/>
</dbReference>
<gene>
    <name evidence="12" type="ORF">GCM10023116_35530</name>
</gene>
<dbReference type="PANTHER" id="PTHR47990">
    <property type="entry name" value="2-OXOGLUTARATE (2OG) AND FE(II)-DEPENDENT OXYGENASE SUPERFAMILY PROTEIN-RELATED"/>
    <property type="match status" value="1"/>
</dbReference>
<comment type="catalytic activity">
    <reaction evidence="9">
        <text>L-arginine + 2-oxoglutarate + O2 = guanidine + L-glutamate 5-semialdehyde + succinate + CO2</text>
        <dbReference type="Rhea" id="RHEA:31535"/>
        <dbReference type="ChEBI" id="CHEBI:15379"/>
        <dbReference type="ChEBI" id="CHEBI:16526"/>
        <dbReference type="ChEBI" id="CHEBI:16810"/>
        <dbReference type="ChEBI" id="CHEBI:30031"/>
        <dbReference type="ChEBI" id="CHEBI:30087"/>
        <dbReference type="ChEBI" id="CHEBI:32682"/>
        <dbReference type="ChEBI" id="CHEBI:58066"/>
        <dbReference type="EC" id="1.14.20.7"/>
    </reaction>
</comment>
<evidence type="ECO:0000256" key="7">
    <source>
        <dbReference type="ARBA" id="ARBA00031282"/>
    </source>
</evidence>
<keyword evidence="10" id="KW-0408">Iron</keyword>
<sequence length="310" mass="34933">MNTITKIDVNTSDAAQKLIDAYTTNGIAYFSGLSIATHDNQKQLLTLARTFFNDFSEHEKNTFRFGPKGSERGYERMGAERYFDGDDAAGADFKESFAITGHDTQNWPPALIQSGIKSEMTYFRQLAEEASLTILSLFEQALAITPGFLVNLHLPERNNSTLRLNHYPPLKPSERSGNIRLSEHTDYDTLSLLIPMDNTPGFQVRSPSGQWLPVPTQPETLLVHVDDLLARWSNHRLIATPHRVVANPAADIWPERYSMVYFCGPAQDTVIDSRDLFPDESPLYPPTTAGEHLTERLNQAYKDSYRQPPS</sequence>
<dbReference type="Proteomes" id="UP001500604">
    <property type="component" value="Unassembled WGS sequence"/>
</dbReference>
<proteinExistence type="inferred from homology"/>
<evidence type="ECO:0000256" key="5">
    <source>
        <dbReference type="ARBA" id="ARBA00022666"/>
    </source>
</evidence>
<keyword evidence="10" id="KW-0479">Metal-binding</keyword>
<accession>A0ABP8V776</accession>
<reference evidence="13" key="1">
    <citation type="journal article" date="2019" name="Int. J. Syst. Evol. Microbiol.">
        <title>The Global Catalogue of Microorganisms (GCM) 10K type strain sequencing project: providing services to taxonomists for standard genome sequencing and annotation.</title>
        <authorList>
            <consortium name="The Broad Institute Genomics Platform"/>
            <consortium name="The Broad Institute Genome Sequencing Center for Infectious Disease"/>
            <person name="Wu L."/>
            <person name="Ma J."/>
        </authorList>
    </citation>
    <scope>NUCLEOTIDE SEQUENCE [LARGE SCALE GENOMIC DNA]</scope>
    <source>
        <strain evidence="13">JCM 17805</strain>
    </source>
</reference>
<evidence type="ECO:0000256" key="3">
    <source>
        <dbReference type="ARBA" id="ARBA00012531"/>
    </source>
</evidence>
<evidence type="ECO:0000259" key="11">
    <source>
        <dbReference type="PROSITE" id="PS51471"/>
    </source>
</evidence>
<evidence type="ECO:0000256" key="10">
    <source>
        <dbReference type="RuleBase" id="RU003682"/>
    </source>
</evidence>
<evidence type="ECO:0000313" key="12">
    <source>
        <dbReference type="EMBL" id="GAA4651269.1"/>
    </source>
</evidence>
<evidence type="ECO:0000313" key="13">
    <source>
        <dbReference type="Proteomes" id="UP001500604"/>
    </source>
</evidence>
<dbReference type="Gene3D" id="2.60.120.330">
    <property type="entry name" value="B-lactam Antibiotic, Isopenicillin N Synthase, Chain"/>
    <property type="match status" value="1"/>
</dbReference>
<evidence type="ECO:0000256" key="1">
    <source>
        <dbReference type="ARBA" id="ARBA00004767"/>
    </source>
</evidence>
<dbReference type="EMBL" id="BAABFL010000446">
    <property type="protein sequence ID" value="GAA4651269.1"/>
    <property type="molecule type" value="Genomic_DNA"/>
</dbReference>
<evidence type="ECO:0000256" key="4">
    <source>
        <dbReference type="ARBA" id="ARBA00019045"/>
    </source>
</evidence>
<evidence type="ECO:0000256" key="9">
    <source>
        <dbReference type="ARBA" id="ARBA00049359"/>
    </source>
</evidence>
<dbReference type="InterPro" id="IPR005123">
    <property type="entry name" value="Oxoglu/Fe-dep_dioxygenase_dom"/>
</dbReference>
<dbReference type="RefSeq" id="WP_345197623.1">
    <property type="nucleotide sequence ID" value="NZ_BAABFL010000446.1"/>
</dbReference>
<keyword evidence="13" id="KW-1185">Reference proteome</keyword>
<dbReference type="EC" id="1.13.12.19" evidence="3"/>
<evidence type="ECO:0000256" key="2">
    <source>
        <dbReference type="ARBA" id="ARBA00012293"/>
    </source>
</evidence>
<dbReference type="InterPro" id="IPR050231">
    <property type="entry name" value="Iron_ascorbate_oxido_reductase"/>
</dbReference>
<dbReference type="SUPFAM" id="SSF51197">
    <property type="entry name" value="Clavaminate synthase-like"/>
    <property type="match status" value="1"/>
</dbReference>
<dbReference type="InterPro" id="IPR044861">
    <property type="entry name" value="IPNS-like_FE2OG_OXY"/>
</dbReference>
<keyword evidence="10" id="KW-0560">Oxidoreductase</keyword>
<comment type="caution">
    <text evidence="12">The sequence shown here is derived from an EMBL/GenBank/DDBJ whole genome shotgun (WGS) entry which is preliminary data.</text>
</comment>
<feature type="domain" description="Fe2OG dioxygenase" evidence="11">
    <location>
        <begin position="157"/>
        <end position="265"/>
    </location>
</feature>
<keyword evidence="5" id="KW-0266">Ethylene biosynthesis</keyword>
<name>A0ABP8V776_9GAMM</name>
<dbReference type="InterPro" id="IPR027443">
    <property type="entry name" value="IPNS-like_sf"/>
</dbReference>
<organism evidence="12 13">
    <name type="scientific">Kistimonas scapharcae</name>
    <dbReference type="NCBI Taxonomy" id="1036133"/>
    <lineage>
        <taxon>Bacteria</taxon>
        <taxon>Pseudomonadati</taxon>
        <taxon>Pseudomonadota</taxon>
        <taxon>Gammaproteobacteria</taxon>
        <taxon>Oceanospirillales</taxon>
        <taxon>Endozoicomonadaceae</taxon>
        <taxon>Kistimonas</taxon>
    </lineage>
</organism>
<comment type="catalytic activity">
    <reaction evidence="8">
        <text>2-oxoglutarate + O2 + 2 H(+) = ethene + 3 CO2 + H2O</text>
        <dbReference type="Rhea" id="RHEA:31523"/>
        <dbReference type="ChEBI" id="CHEBI:15377"/>
        <dbReference type="ChEBI" id="CHEBI:15378"/>
        <dbReference type="ChEBI" id="CHEBI:15379"/>
        <dbReference type="ChEBI" id="CHEBI:16526"/>
        <dbReference type="ChEBI" id="CHEBI:16810"/>
        <dbReference type="ChEBI" id="CHEBI:18153"/>
        <dbReference type="EC" id="1.13.12.19"/>
    </reaction>
</comment>
<evidence type="ECO:0000256" key="6">
    <source>
        <dbReference type="ARBA" id="ARBA00031011"/>
    </source>
</evidence>
<evidence type="ECO:0000256" key="8">
    <source>
        <dbReference type="ARBA" id="ARBA00047725"/>
    </source>
</evidence>